<dbReference type="OrthoDB" id="22147at2"/>
<dbReference type="EMBL" id="CP001928">
    <property type="protein sequence ID" value="ADI38204.1"/>
    <property type="molecule type" value="Genomic_DNA"/>
</dbReference>
<dbReference type="HOGENOM" id="CLU_956293_0_0_0"/>
<dbReference type="RefSeq" id="WP_013181918.1">
    <property type="nucleotide sequence ID" value="NC_014225.1"/>
</dbReference>
<feature type="transmembrane region" description="Helical" evidence="2">
    <location>
        <begin position="35"/>
        <end position="51"/>
    </location>
</feature>
<keyword evidence="2" id="KW-1133">Transmembrane helix</keyword>
<feature type="coiled-coil region" evidence="1">
    <location>
        <begin position="220"/>
        <end position="269"/>
    </location>
</feature>
<organism evidence="3 4">
    <name type="scientific">Waddlia chondrophila (strain ATCC VR-1470 / WSU 86-1044)</name>
    <dbReference type="NCBI Taxonomy" id="716544"/>
    <lineage>
        <taxon>Bacteria</taxon>
        <taxon>Pseudomonadati</taxon>
        <taxon>Chlamydiota</taxon>
        <taxon>Chlamydiia</taxon>
        <taxon>Parachlamydiales</taxon>
        <taxon>Waddliaceae</taxon>
        <taxon>Waddlia</taxon>
    </lineage>
</organism>
<keyword evidence="1" id="KW-0175">Coiled coil</keyword>
<dbReference type="eggNOG" id="COG1193">
    <property type="taxonomic scope" value="Bacteria"/>
</dbReference>
<evidence type="ECO:0000256" key="1">
    <source>
        <dbReference type="SAM" id="Coils"/>
    </source>
</evidence>
<gene>
    <name evidence="3" type="ordered locus">wcw_0838</name>
</gene>
<accession>D6YVP3</accession>
<keyword evidence="2" id="KW-0472">Membrane</keyword>
<proteinExistence type="predicted"/>
<dbReference type="STRING" id="716544.wcw_0838"/>
<feature type="transmembrane region" description="Helical" evidence="2">
    <location>
        <begin position="58"/>
        <end position="76"/>
    </location>
</feature>
<reference evidence="3 4" key="1">
    <citation type="journal article" date="2010" name="PLoS ONE">
        <title>The Waddlia genome: a window into chlamydial biology.</title>
        <authorList>
            <person name="Bertelli C."/>
            <person name="Collyn F."/>
            <person name="Croxatto A."/>
            <person name="Ruckert C."/>
            <person name="Polkinghorne A."/>
            <person name="Kebbi-Beghdadi C."/>
            <person name="Goesmann A."/>
            <person name="Vaughan L."/>
            <person name="Greub G."/>
        </authorList>
    </citation>
    <scope>NUCLEOTIDE SEQUENCE [LARGE SCALE GENOMIC DNA]</scope>
    <source>
        <strain evidence="4">ATCC VR-1470 / WSU 86-1044</strain>
    </source>
</reference>
<protein>
    <submittedName>
        <fullName evidence="3">Uncharacterized protein</fullName>
    </submittedName>
</protein>
<sequence length="291" mass="34224">MKSDQQGYQVKLWAIVGPLICLFSLFVISIKNAQVPFFLPFALLIGMPVCWRWRLWGWGGATLFLIACLAFEYDLIPLEERFWVVGISFSNSLALLITALSFEEVETQIESLGVESRSRLENLWKVDEKKQAIEQELAAKKEEVKNLKFKVRSFQKLIDLSTEEMHSARADHDKILQEFCQIKDENEKLTELLAKSESDPPMEAKYRQLREQFKEKANVLVETRRDLFLANEKISRLQRELDEERWYTLSEVEELLEKHILELSREKEIQDEQHQREMEALLALVDKFILK</sequence>
<keyword evidence="4" id="KW-1185">Reference proteome</keyword>
<evidence type="ECO:0000313" key="3">
    <source>
        <dbReference type="EMBL" id="ADI38204.1"/>
    </source>
</evidence>
<feature type="coiled-coil region" evidence="1">
    <location>
        <begin position="123"/>
        <end position="150"/>
    </location>
</feature>
<dbReference type="KEGG" id="wch:wcw_0838"/>
<dbReference type="AlphaFoldDB" id="D6YVP3"/>
<name>D6YVP3_WADCW</name>
<keyword evidence="2" id="KW-0812">Transmembrane</keyword>
<evidence type="ECO:0000256" key="2">
    <source>
        <dbReference type="SAM" id="Phobius"/>
    </source>
</evidence>
<evidence type="ECO:0000313" key="4">
    <source>
        <dbReference type="Proteomes" id="UP000001505"/>
    </source>
</evidence>
<dbReference type="Proteomes" id="UP000001505">
    <property type="component" value="Chromosome"/>
</dbReference>
<feature type="transmembrane region" description="Helical" evidence="2">
    <location>
        <begin position="12"/>
        <end position="29"/>
    </location>
</feature>